<gene>
    <name evidence="2" type="ORF">FJT64_015116</name>
</gene>
<proteinExistence type="predicted"/>
<name>A0A6A4XDJ1_AMPAM</name>
<evidence type="ECO:0000313" key="3">
    <source>
        <dbReference type="Proteomes" id="UP000440578"/>
    </source>
</evidence>
<comment type="caution">
    <text evidence="2">The sequence shown here is derived from an EMBL/GenBank/DDBJ whole genome shotgun (WGS) entry which is preliminary data.</text>
</comment>
<sequence>MEAEGTAAEVATVEEAEAAATEEVATAEAVATEAEDTVHFRPKPINLYQNVKHDVVTVLVPKRKHYGYGGGYGHGHGHGGYAGSIGYYR</sequence>
<organism evidence="2 3">
    <name type="scientific">Amphibalanus amphitrite</name>
    <name type="common">Striped barnacle</name>
    <name type="synonym">Balanus amphitrite</name>
    <dbReference type="NCBI Taxonomy" id="1232801"/>
    <lineage>
        <taxon>Eukaryota</taxon>
        <taxon>Metazoa</taxon>
        <taxon>Ecdysozoa</taxon>
        <taxon>Arthropoda</taxon>
        <taxon>Crustacea</taxon>
        <taxon>Multicrustacea</taxon>
        <taxon>Cirripedia</taxon>
        <taxon>Thoracica</taxon>
        <taxon>Thoracicalcarea</taxon>
        <taxon>Balanomorpha</taxon>
        <taxon>Balanoidea</taxon>
        <taxon>Balanidae</taxon>
        <taxon>Amphibalaninae</taxon>
        <taxon>Amphibalanus</taxon>
    </lineage>
</organism>
<evidence type="ECO:0000256" key="1">
    <source>
        <dbReference type="SAM" id="MobiDB-lite"/>
    </source>
</evidence>
<reference evidence="2 3" key="1">
    <citation type="submission" date="2019-07" db="EMBL/GenBank/DDBJ databases">
        <title>Draft genome assembly of a fouling barnacle, Amphibalanus amphitrite (Darwin, 1854): The first reference genome for Thecostraca.</title>
        <authorList>
            <person name="Kim W."/>
        </authorList>
    </citation>
    <scope>NUCLEOTIDE SEQUENCE [LARGE SCALE GENOMIC DNA]</scope>
    <source>
        <strain evidence="2">SNU_AA5</strain>
        <tissue evidence="2">Soma without cirri and trophi</tissue>
    </source>
</reference>
<accession>A0A6A4XDJ1</accession>
<feature type="region of interest" description="Disordered" evidence="1">
    <location>
        <begin position="1"/>
        <end position="26"/>
    </location>
</feature>
<dbReference type="Proteomes" id="UP000440578">
    <property type="component" value="Unassembled WGS sequence"/>
</dbReference>
<evidence type="ECO:0000313" key="2">
    <source>
        <dbReference type="EMBL" id="KAF0314420.1"/>
    </source>
</evidence>
<keyword evidence="3" id="KW-1185">Reference proteome</keyword>
<feature type="compositionally biased region" description="Low complexity" evidence="1">
    <location>
        <begin position="1"/>
        <end position="11"/>
    </location>
</feature>
<protein>
    <submittedName>
        <fullName evidence="2">Uncharacterized protein</fullName>
    </submittedName>
</protein>
<dbReference type="AlphaFoldDB" id="A0A6A4XDJ1"/>
<dbReference type="EMBL" id="VIIS01000021">
    <property type="protein sequence ID" value="KAF0314420.1"/>
    <property type="molecule type" value="Genomic_DNA"/>
</dbReference>